<gene>
    <name evidence="1" type="ORF">KVG22_15825</name>
</gene>
<protein>
    <submittedName>
        <fullName evidence="1">Uncharacterized protein</fullName>
    </submittedName>
</protein>
<reference evidence="1 2" key="1">
    <citation type="submission" date="2021-06" db="EMBL/GenBank/DDBJ databases">
        <title>Nitratireductor porphyridii sp. nov., isolated from a small marine red alga, Porphyridium purpureum in South Korea.</title>
        <authorList>
            <person name="Kim K.H."/>
            <person name="Kristyanto S."/>
            <person name="Jeon C.O."/>
        </authorList>
    </citation>
    <scope>NUCLEOTIDE SEQUENCE [LARGE SCALE GENOMIC DNA]</scope>
    <source>
        <strain evidence="1 2">R6</strain>
    </source>
</reference>
<sequence length="234" mass="26624">MVDTEMLAARMRGEAAWVRLLAAAGRLERALKRNPRWHIQPRVPAGNPGGGRWTDGGGSVVVPASGRASRIARMRRRYPGASLAQITRLEIAVSQARYHVGRVRRLDRNWRGSTSATSTIHGEILHFEAVARQARERFHELTRGAVPDFNPLWGRKRLLKELFRNGYRFERNAKSGNGVIYRNQRTGEAVRIMASPRGNSRTTVDAKILSKFYYRYRMRDGLKEQPHTPIPDTD</sequence>
<comment type="caution">
    <text evidence="1">The sequence shown here is derived from an EMBL/GenBank/DDBJ whole genome shotgun (WGS) entry which is preliminary data.</text>
</comment>
<dbReference type="RefSeq" id="WP_223005125.1">
    <property type="nucleotide sequence ID" value="NZ_JAHSQO010000005.1"/>
</dbReference>
<dbReference type="EMBL" id="JAHSQO010000005">
    <property type="protein sequence ID" value="MBY8918073.1"/>
    <property type="molecule type" value="Genomic_DNA"/>
</dbReference>
<evidence type="ECO:0000313" key="1">
    <source>
        <dbReference type="EMBL" id="MBY8918073.1"/>
    </source>
</evidence>
<dbReference type="Proteomes" id="UP000777661">
    <property type="component" value="Unassembled WGS sequence"/>
</dbReference>
<evidence type="ECO:0000313" key="2">
    <source>
        <dbReference type="Proteomes" id="UP000777661"/>
    </source>
</evidence>
<organism evidence="1 2">
    <name type="scientific">Nitratireductor rhodophyticola</name>
    <dbReference type="NCBI Taxonomy" id="2854036"/>
    <lineage>
        <taxon>Bacteria</taxon>
        <taxon>Pseudomonadati</taxon>
        <taxon>Pseudomonadota</taxon>
        <taxon>Alphaproteobacteria</taxon>
        <taxon>Hyphomicrobiales</taxon>
        <taxon>Phyllobacteriaceae</taxon>
        <taxon>Nitratireductor</taxon>
    </lineage>
</organism>
<name>A0ABS7RAX0_9HYPH</name>
<keyword evidence="2" id="KW-1185">Reference proteome</keyword>
<proteinExistence type="predicted"/>
<accession>A0ABS7RAX0</accession>